<keyword evidence="1" id="KW-0808">Transferase</keyword>
<gene>
    <name evidence="1" type="ORF">SDJN03_14565</name>
</gene>
<dbReference type="AlphaFoldDB" id="A0AAV6N4X0"/>
<dbReference type="Proteomes" id="UP000685013">
    <property type="component" value="Chromosome 9"/>
</dbReference>
<dbReference type="EMBL" id="JAGKQH010000009">
    <property type="protein sequence ID" value="KAG6592219.1"/>
    <property type="molecule type" value="Genomic_DNA"/>
</dbReference>
<reference evidence="1 2" key="1">
    <citation type="journal article" date="2021" name="Hortic Res">
        <title>The domestication of Cucurbita argyrosperma as revealed by the genome of its wild relative.</title>
        <authorList>
            <person name="Barrera-Redondo J."/>
            <person name="Sanchez-de la Vega G."/>
            <person name="Aguirre-Liguori J.A."/>
            <person name="Castellanos-Morales G."/>
            <person name="Gutierrez-Guerrero Y.T."/>
            <person name="Aguirre-Dugua X."/>
            <person name="Aguirre-Planter E."/>
            <person name="Tenaillon M.I."/>
            <person name="Lira-Saade R."/>
            <person name="Eguiarte L.E."/>
        </authorList>
    </citation>
    <scope>NUCLEOTIDE SEQUENCE [LARGE SCALE GENOMIC DNA]</scope>
    <source>
        <strain evidence="1">JBR-2021</strain>
    </source>
</reference>
<evidence type="ECO:0000313" key="2">
    <source>
        <dbReference type="Proteomes" id="UP000685013"/>
    </source>
</evidence>
<dbReference type="GO" id="GO:0016301">
    <property type="term" value="F:kinase activity"/>
    <property type="evidence" value="ECO:0007669"/>
    <property type="project" value="UniProtKB-KW"/>
</dbReference>
<name>A0AAV6N4X0_9ROSI</name>
<accession>A0AAV6N4X0</accession>
<keyword evidence="1" id="KW-0418">Kinase</keyword>
<proteinExistence type="predicted"/>
<sequence>MWNHKFFMASLRSSCILLDQQWNPKIASFGLVELLPSEYSAGALKNDVYLSFGILLMEIITEELQRTAIKSITNVLHRPTMVVKILLDGFSLATFYSPMAVKSEREESLVKLG</sequence>
<protein>
    <submittedName>
        <fullName evidence="1">Serine/threonine-protein kinase</fullName>
    </submittedName>
</protein>
<comment type="caution">
    <text evidence="1">The sequence shown here is derived from an EMBL/GenBank/DDBJ whole genome shotgun (WGS) entry which is preliminary data.</text>
</comment>
<organism evidence="1 2">
    <name type="scientific">Cucurbita argyrosperma subsp. sororia</name>
    <dbReference type="NCBI Taxonomy" id="37648"/>
    <lineage>
        <taxon>Eukaryota</taxon>
        <taxon>Viridiplantae</taxon>
        <taxon>Streptophyta</taxon>
        <taxon>Embryophyta</taxon>
        <taxon>Tracheophyta</taxon>
        <taxon>Spermatophyta</taxon>
        <taxon>Magnoliopsida</taxon>
        <taxon>eudicotyledons</taxon>
        <taxon>Gunneridae</taxon>
        <taxon>Pentapetalae</taxon>
        <taxon>rosids</taxon>
        <taxon>fabids</taxon>
        <taxon>Cucurbitales</taxon>
        <taxon>Cucurbitaceae</taxon>
        <taxon>Cucurbiteae</taxon>
        <taxon>Cucurbita</taxon>
    </lineage>
</organism>
<evidence type="ECO:0000313" key="1">
    <source>
        <dbReference type="EMBL" id="KAG6592219.1"/>
    </source>
</evidence>
<keyword evidence="2" id="KW-1185">Reference proteome</keyword>
<feature type="non-terminal residue" evidence="1">
    <location>
        <position position="1"/>
    </location>
</feature>